<gene>
    <name evidence="1" type="ORF">SAMN05421742_11186</name>
</gene>
<evidence type="ECO:0000313" key="1">
    <source>
        <dbReference type="EMBL" id="SDH75131.1"/>
    </source>
</evidence>
<dbReference type="STRING" id="83401.SAMN05421742_11186"/>
<dbReference type="Proteomes" id="UP000217076">
    <property type="component" value="Unassembled WGS sequence"/>
</dbReference>
<dbReference type="AlphaFoldDB" id="A0A1G8EZ00"/>
<evidence type="ECO:0000313" key="2">
    <source>
        <dbReference type="Proteomes" id="UP000217076"/>
    </source>
</evidence>
<organism evidence="1 2">
    <name type="scientific">Roseospirillum parvum</name>
    <dbReference type="NCBI Taxonomy" id="83401"/>
    <lineage>
        <taxon>Bacteria</taxon>
        <taxon>Pseudomonadati</taxon>
        <taxon>Pseudomonadota</taxon>
        <taxon>Alphaproteobacteria</taxon>
        <taxon>Rhodospirillales</taxon>
        <taxon>Rhodospirillaceae</taxon>
        <taxon>Roseospirillum</taxon>
    </lineage>
</organism>
<accession>A0A1G8EZ00</accession>
<keyword evidence="2" id="KW-1185">Reference proteome</keyword>
<dbReference type="EMBL" id="FNCV01000011">
    <property type="protein sequence ID" value="SDH75131.1"/>
    <property type="molecule type" value="Genomic_DNA"/>
</dbReference>
<reference evidence="2" key="1">
    <citation type="submission" date="2016-10" db="EMBL/GenBank/DDBJ databases">
        <authorList>
            <person name="Varghese N."/>
            <person name="Submissions S."/>
        </authorList>
    </citation>
    <scope>NUCLEOTIDE SEQUENCE [LARGE SCALE GENOMIC DNA]</scope>
    <source>
        <strain evidence="2">930I</strain>
    </source>
</reference>
<proteinExistence type="predicted"/>
<name>A0A1G8EZ00_9PROT</name>
<protein>
    <submittedName>
        <fullName evidence="1">Uncharacterized protein</fullName>
    </submittedName>
</protein>
<sequence length="58" mass="6676">MKRTRAVVHPGSHAAECRGKARFQSPCLAWRAARRRPGRRLYRCRFCGGWHVGGGRKR</sequence>